<proteinExistence type="predicted"/>
<dbReference type="Proteomes" id="UP001066276">
    <property type="component" value="Chromosome 2_2"/>
</dbReference>
<dbReference type="AlphaFoldDB" id="A0AAV7UWA4"/>
<organism evidence="1 2">
    <name type="scientific">Pleurodeles waltl</name>
    <name type="common">Iberian ribbed newt</name>
    <dbReference type="NCBI Taxonomy" id="8319"/>
    <lineage>
        <taxon>Eukaryota</taxon>
        <taxon>Metazoa</taxon>
        <taxon>Chordata</taxon>
        <taxon>Craniata</taxon>
        <taxon>Vertebrata</taxon>
        <taxon>Euteleostomi</taxon>
        <taxon>Amphibia</taxon>
        <taxon>Batrachia</taxon>
        <taxon>Caudata</taxon>
        <taxon>Salamandroidea</taxon>
        <taxon>Salamandridae</taxon>
        <taxon>Pleurodelinae</taxon>
        <taxon>Pleurodeles</taxon>
    </lineage>
</organism>
<evidence type="ECO:0000313" key="1">
    <source>
        <dbReference type="EMBL" id="KAJ1191927.1"/>
    </source>
</evidence>
<reference evidence="1" key="1">
    <citation type="journal article" date="2022" name="bioRxiv">
        <title>Sequencing and chromosome-scale assembly of the giantPleurodeles waltlgenome.</title>
        <authorList>
            <person name="Brown T."/>
            <person name="Elewa A."/>
            <person name="Iarovenko S."/>
            <person name="Subramanian E."/>
            <person name="Araus A.J."/>
            <person name="Petzold A."/>
            <person name="Susuki M."/>
            <person name="Suzuki K.-i.T."/>
            <person name="Hayashi T."/>
            <person name="Toyoda A."/>
            <person name="Oliveira C."/>
            <person name="Osipova E."/>
            <person name="Leigh N.D."/>
            <person name="Simon A."/>
            <person name="Yun M.H."/>
        </authorList>
    </citation>
    <scope>NUCLEOTIDE SEQUENCE</scope>
    <source>
        <strain evidence="1">20211129_DDA</strain>
        <tissue evidence="1">Liver</tissue>
    </source>
</reference>
<keyword evidence="2" id="KW-1185">Reference proteome</keyword>
<sequence length="68" mass="7343">MVFPSSRSDKIRTVLSGMHVGKVEGHRVVTLWRKKGTGATVRKAYLLPGERALGDIGTISGKAHKVTV</sequence>
<evidence type="ECO:0000313" key="2">
    <source>
        <dbReference type="Proteomes" id="UP001066276"/>
    </source>
</evidence>
<dbReference type="EMBL" id="JANPWB010000004">
    <property type="protein sequence ID" value="KAJ1191927.1"/>
    <property type="molecule type" value="Genomic_DNA"/>
</dbReference>
<gene>
    <name evidence="1" type="ORF">NDU88_001240</name>
</gene>
<name>A0AAV7UWA4_PLEWA</name>
<comment type="caution">
    <text evidence="1">The sequence shown here is derived from an EMBL/GenBank/DDBJ whole genome shotgun (WGS) entry which is preliminary data.</text>
</comment>
<protein>
    <submittedName>
        <fullName evidence="1">Uncharacterized protein</fullName>
    </submittedName>
</protein>
<accession>A0AAV7UWA4</accession>